<evidence type="ECO:0000256" key="12">
    <source>
        <dbReference type="ARBA" id="ARBA00023136"/>
    </source>
</evidence>
<evidence type="ECO:0000313" key="18">
    <source>
        <dbReference type="EMBL" id="MFE9600944.1"/>
    </source>
</evidence>
<feature type="transmembrane region" description="Helical" evidence="13">
    <location>
        <begin position="656"/>
        <end position="678"/>
    </location>
</feature>
<dbReference type="PANTHER" id="PTHR24421">
    <property type="entry name" value="NITRATE/NITRITE SENSOR PROTEIN NARX-RELATED"/>
    <property type="match status" value="1"/>
</dbReference>
<keyword evidence="7" id="KW-0547">Nucleotide-binding</keyword>
<feature type="domain" description="Membrane transport protein MMPL" evidence="15">
    <location>
        <begin position="479"/>
        <end position="696"/>
    </location>
</feature>
<gene>
    <name evidence="18" type="ORF">ACFYNQ_20540</name>
</gene>
<evidence type="ECO:0000256" key="11">
    <source>
        <dbReference type="ARBA" id="ARBA00023012"/>
    </source>
</evidence>
<dbReference type="InterPro" id="IPR055558">
    <property type="entry name" value="DUF7134"/>
</dbReference>
<evidence type="ECO:0000256" key="3">
    <source>
        <dbReference type="ARBA" id="ARBA00012438"/>
    </source>
</evidence>
<evidence type="ECO:0000256" key="2">
    <source>
        <dbReference type="ARBA" id="ARBA00004141"/>
    </source>
</evidence>
<feature type="domain" description="DUF7134" evidence="17">
    <location>
        <begin position="15"/>
        <end position="160"/>
    </location>
</feature>
<keyword evidence="4" id="KW-0597">Phosphoprotein</keyword>
<dbReference type="CDD" id="cd16917">
    <property type="entry name" value="HATPase_UhpB-NarQ-NarX-like"/>
    <property type="match status" value="1"/>
</dbReference>
<keyword evidence="12 13" id="KW-0472">Membrane</keyword>
<dbReference type="InterPro" id="IPR036890">
    <property type="entry name" value="HATPase_C_sf"/>
</dbReference>
<keyword evidence="5" id="KW-0808">Transferase</keyword>
<keyword evidence="10 13" id="KW-1133">Transmembrane helix</keyword>
<evidence type="ECO:0000256" key="5">
    <source>
        <dbReference type="ARBA" id="ARBA00022679"/>
    </source>
</evidence>
<feature type="transmembrane region" description="Helical" evidence="13">
    <location>
        <begin position="520"/>
        <end position="544"/>
    </location>
</feature>
<dbReference type="Pfam" id="PF03176">
    <property type="entry name" value="MMPL"/>
    <property type="match status" value="1"/>
</dbReference>
<sequence>MRVQHWFAPVVARLRTANPYAVDSALAALVLFAVSLQWLFPDEGGDPLSWQGWLLGAGTAVPLVWRRAAPFATAWVVSAATPAMAVYHSPPPDVMYGGLVVLYTVAARCLPWQRRLMLAGWLAGGSVVMQHKEHARPFEYAFHLLSLLCAYGFGSLARVQRAYTAALEDRARRLERERAADTARAMAQERARIARDMHDILAHAVSLMVVQAEAGPVVVRSDPERAEAAFDAIAGAGRDAMAQLRRILGVLKEEQRDGSSGHRPQPGVAALPGLVRQVGESAGLRVGLRTGGDPRPLPPDTEVAVFRVVQEALTNTVKHAHARAAAVELDWTADELVLTVTDDGRGPAGTVGGHGLIGLRERAAACGGTAQTGRGPGGGFRVVVLPALLVLALPVTGLRISIGDAQQLPRSTEARQLYDTVDAHFPAGTGVSPVTVVLRPGTDAATADRVRALSPNAASRALPDGGTVVSLQPPGSADGDAATGLVRQVRETRGTAPVQVTGTAARLVDFHAMLADRAPWAAATVLAGIFLLLFAFTGSVLIPLRTIATTLLSLGAALGAVVWVFQYGHLAGALGAQGLGALSLTAPPLVVAIAFGLAMDYELFILARMREARRLTGDDEKAVVTGLRRSGRVVTCAALLLAVVFGAFMTGGFSPILQIGLGLTLAVLIDATVVRMLLVPATMALLGRRAWWAPKVLRRAHDRFGLREEAPVERELASR</sequence>
<dbReference type="PANTHER" id="PTHR24421:SF10">
    <property type="entry name" value="NITRATE_NITRITE SENSOR PROTEIN NARQ"/>
    <property type="match status" value="1"/>
</dbReference>
<protein>
    <recommendedName>
        <fullName evidence="3">histidine kinase</fullName>
        <ecNumber evidence="3">2.7.13.3</ecNumber>
    </recommendedName>
</protein>
<dbReference type="InterPro" id="IPR003594">
    <property type="entry name" value="HATPase_dom"/>
</dbReference>
<dbReference type="Proteomes" id="UP001601303">
    <property type="component" value="Unassembled WGS sequence"/>
</dbReference>
<evidence type="ECO:0000256" key="8">
    <source>
        <dbReference type="ARBA" id="ARBA00022777"/>
    </source>
</evidence>
<evidence type="ECO:0000259" key="17">
    <source>
        <dbReference type="Pfam" id="PF23539"/>
    </source>
</evidence>
<dbReference type="InterPro" id="IPR011712">
    <property type="entry name" value="Sig_transdc_His_kin_sub3_dim/P"/>
</dbReference>
<evidence type="ECO:0000259" key="16">
    <source>
        <dbReference type="Pfam" id="PF07730"/>
    </source>
</evidence>
<evidence type="ECO:0000313" key="19">
    <source>
        <dbReference type="Proteomes" id="UP001601303"/>
    </source>
</evidence>
<organism evidence="18 19">
    <name type="scientific">Streptomyces hokutonensis</name>
    <dbReference type="NCBI Taxonomy" id="1306990"/>
    <lineage>
        <taxon>Bacteria</taxon>
        <taxon>Bacillati</taxon>
        <taxon>Actinomycetota</taxon>
        <taxon>Actinomycetes</taxon>
        <taxon>Kitasatosporales</taxon>
        <taxon>Streptomycetaceae</taxon>
        <taxon>Streptomyces</taxon>
    </lineage>
</organism>
<evidence type="ECO:0000256" key="1">
    <source>
        <dbReference type="ARBA" id="ARBA00000085"/>
    </source>
</evidence>
<proteinExistence type="predicted"/>
<reference evidence="18 19" key="1">
    <citation type="submission" date="2024-10" db="EMBL/GenBank/DDBJ databases">
        <title>The Natural Products Discovery Center: Release of the First 8490 Sequenced Strains for Exploring Actinobacteria Biosynthetic Diversity.</title>
        <authorList>
            <person name="Kalkreuter E."/>
            <person name="Kautsar S.A."/>
            <person name="Yang D."/>
            <person name="Bader C.D."/>
            <person name="Teijaro C.N."/>
            <person name="Fluegel L."/>
            <person name="Davis C.M."/>
            <person name="Simpson J.R."/>
            <person name="Lauterbach L."/>
            <person name="Steele A.D."/>
            <person name="Gui C."/>
            <person name="Meng S."/>
            <person name="Li G."/>
            <person name="Viehrig K."/>
            <person name="Ye F."/>
            <person name="Su P."/>
            <person name="Kiefer A.F."/>
            <person name="Nichols A."/>
            <person name="Cepeda A.J."/>
            <person name="Yan W."/>
            <person name="Fan B."/>
            <person name="Jiang Y."/>
            <person name="Adhikari A."/>
            <person name="Zheng C.-J."/>
            <person name="Schuster L."/>
            <person name="Cowan T.M."/>
            <person name="Smanski M.J."/>
            <person name="Chevrette M.G."/>
            <person name="De Carvalho L.P.S."/>
            <person name="Shen B."/>
        </authorList>
    </citation>
    <scope>NUCLEOTIDE SEQUENCE [LARGE SCALE GENOMIC DNA]</scope>
    <source>
        <strain evidence="18 19">NPDC006488</strain>
    </source>
</reference>
<keyword evidence="9" id="KW-0067">ATP-binding</keyword>
<dbReference type="Gene3D" id="1.20.1640.10">
    <property type="entry name" value="Multidrug efflux transporter AcrB transmembrane domain"/>
    <property type="match status" value="1"/>
</dbReference>
<accession>A0ABW6M553</accession>
<dbReference type="InterPro" id="IPR004869">
    <property type="entry name" value="MMPL_dom"/>
</dbReference>
<evidence type="ECO:0000259" key="15">
    <source>
        <dbReference type="Pfam" id="PF03176"/>
    </source>
</evidence>
<dbReference type="InterPro" id="IPR050482">
    <property type="entry name" value="Sensor_HK_TwoCompSys"/>
</dbReference>
<evidence type="ECO:0000256" key="6">
    <source>
        <dbReference type="ARBA" id="ARBA00022692"/>
    </source>
</evidence>
<feature type="domain" description="Signal transduction histidine kinase subgroup 3 dimerisation and phosphoacceptor" evidence="16">
    <location>
        <begin position="189"/>
        <end position="254"/>
    </location>
</feature>
<dbReference type="RefSeq" id="WP_388107797.1">
    <property type="nucleotide sequence ID" value="NZ_JBIAHM010000007.1"/>
</dbReference>
<feature type="transmembrane region" description="Helical" evidence="13">
    <location>
        <begin position="630"/>
        <end position="650"/>
    </location>
</feature>
<comment type="subcellular location">
    <subcellularLocation>
        <location evidence="2">Membrane</location>
        <topology evidence="2">Multi-pass membrane protein</topology>
    </subcellularLocation>
</comment>
<evidence type="ECO:0000256" key="9">
    <source>
        <dbReference type="ARBA" id="ARBA00022840"/>
    </source>
</evidence>
<evidence type="ECO:0000256" key="7">
    <source>
        <dbReference type="ARBA" id="ARBA00022741"/>
    </source>
</evidence>
<dbReference type="Pfam" id="PF07730">
    <property type="entry name" value="HisKA_3"/>
    <property type="match status" value="1"/>
</dbReference>
<feature type="transmembrane region" description="Helical" evidence="13">
    <location>
        <begin position="589"/>
        <end position="609"/>
    </location>
</feature>
<keyword evidence="6 13" id="KW-0812">Transmembrane</keyword>
<keyword evidence="8" id="KW-0418">Kinase</keyword>
<evidence type="ECO:0000256" key="13">
    <source>
        <dbReference type="SAM" id="Phobius"/>
    </source>
</evidence>
<evidence type="ECO:0000256" key="10">
    <source>
        <dbReference type="ARBA" id="ARBA00022989"/>
    </source>
</evidence>
<evidence type="ECO:0000259" key="14">
    <source>
        <dbReference type="Pfam" id="PF02518"/>
    </source>
</evidence>
<dbReference type="EMBL" id="JBIAHM010000007">
    <property type="protein sequence ID" value="MFE9600944.1"/>
    <property type="molecule type" value="Genomic_DNA"/>
</dbReference>
<keyword evidence="19" id="KW-1185">Reference proteome</keyword>
<feature type="domain" description="Histidine kinase/HSP90-like ATPase" evidence="14">
    <location>
        <begin position="302"/>
        <end position="385"/>
    </location>
</feature>
<dbReference type="EC" id="2.7.13.3" evidence="3"/>
<dbReference type="SUPFAM" id="SSF82866">
    <property type="entry name" value="Multidrug efflux transporter AcrB transmembrane domain"/>
    <property type="match status" value="1"/>
</dbReference>
<dbReference type="Gene3D" id="1.20.5.1930">
    <property type="match status" value="1"/>
</dbReference>
<dbReference type="SUPFAM" id="SSF55874">
    <property type="entry name" value="ATPase domain of HSP90 chaperone/DNA topoisomerase II/histidine kinase"/>
    <property type="match status" value="1"/>
</dbReference>
<name>A0ABW6M553_9ACTN</name>
<dbReference type="Pfam" id="PF02518">
    <property type="entry name" value="HATPase_c"/>
    <property type="match status" value="1"/>
</dbReference>
<comment type="catalytic activity">
    <reaction evidence="1">
        <text>ATP + protein L-histidine = ADP + protein N-phospho-L-histidine.</text>
        <dbReference type="EC" id="2.7.13.3"/>
    </reaction>
</comment>
<evidence type="ECO:0000256" key="4">
    <source>
        <dbReference type="ARBA" id="ARBA00022553"/>
    </source>
</evidence>
<dbReference type="Gene3D" id="3.30.565.10">
    <property type="entry name" value="Histidine kinase-like ATPase, C-terminal domain"/>
    <property type="match status" value="1"/>
</dbReference>
<dbReference type="Pfam" id="PF23539">
    <property type="entry name" value="DUF7134"/>
    <property type="match status" value="1"/>
</dbReference>
<keyword evidence="11" id="KW-0902">Two-component regulatory system</keyword>
<feature type="transmembrane region" description="Helical" evidence="13">
    <location>
        <begin position="551"/>
        <end position="569"/>
    </location>
</feature>
<comment type="caution">
    <text evidence="18">The sequence shown here is derived from an EMBL/GenBank/DDBJ whole genome shotgun (WGS) entry which is preliminary data.</text>
</comment>